<evidence type="ECO:0000256" key="1">
    <source>
        <dbReference type="SAM" id="MobiDB-lite"/>
    </source>
</evidence>
<feature type="domain" description="Fungal-type protein kinase" evidence="2">
    <location>
        <begin position="367"/>
        <end position="613"/>
    </location>
</feature>
<dbReference type="OrthoDB" id="2801804at2759"/>
<dbReference type="Gene3D" id="1.10.510.10">
    <property type="entry name" value="Transferase(Phosphotransferase) domain 1"/>
    <property type="match status" value="1"/>
</dbReference>
<dbReference type="AlphaFoldDB" id="A0A9Q5NBQ7"/>
<evidence type="ECO:0000313" key="4">
    <source>
        <dbReference type="Proteomes" id="UP000757232"/>
    </source>
</evidence>
<sequence length="817" mass="93511">MDSASVSAPPVLEPPRTPPRPPSDVPASAVQSSTPNNKKASGDLYNSTDKIHAEDNKRDMYRETHKYFLGPMPVEQFLEAFVKPSQACCTRRSNRNKGLDFTLHSKWQAESDMYDPLIIALNKLKINKLHFVKTANRGDPNWVVANLAPDISAYPKARWNRLDLATDFSSMEFPMELKPKRSKDPFKDPKEGVNVAEHEFVRNDDESKRIIGQITSYAAAQMGMSFRTHCFSVFIAGDSARLIRWDRAGAIVTRSFKYVEVSWLVDFIERFGTLSPLQRGWDWTVRPPTTIDREVLKKAREALIQHRFNGESEQEFQDRSEYFRRARYFKFLVPVLTTGQETGAMRLKSYIGSFPRRWACSLLGRNSRGTPVFDPESGQIRWLKDSWRIDMDMVVVEHKSYEKMEQCSVRNLIPLVTAGDVRELDELCTEKPTYAVHTDLKAFRDPDSSNALASSSEETEEMPIRGRVYNTVHCTMTDKFILEDWVCGDKMFLQRNMLGYSHYRIVLKEVGRDLTSFPSTTVLLRAVADALLCHCDAQFKAKILHRDISPGNVLIMEDGTGRLIDWDLCRHAEQGQSNRPGRTGTWQFISGMLLRYPKIKVHDYVDDLESFLHTSTFTLVRFSSSSFNPAEVSRFLKMFDEEWDHPDGKTFGGEAKCDKLAARDYVQNLDFPGRPGLRNLLVDFADLFMPIYLAGRLQTEDTKAQSEVLKTQNGGGLKVRGMILELLKHVQDSKGWVQNPGSKRVDIPLLSSQKGKRRRESNFRMPFQPVSYTSDHLPGTMDPIPERNEHDTEEEEGEEGEEGERKTKRIRSDVETH</sequence>
<organism evidence="3 4">
    <name type="scientific">Sanghuangporus baumii</name>
    <name type="common">Phellinus baumii</name>
    <dbReference type="NCBI Taxonomy" id="108892"/>
    <lineage>
        <taxon>Eukaryota</taxon>
        <taxon>Fungi</taxon>
        <taxon>Dikarya</taxon>
        <taxon>Basidiomycota</taxon>
        <taxon>Agaricomycotina</taxon>
        <taxon>Agaricomycetes</taxon>
        <taxon>Hymenochaetales</taxon>
        <taxon>Hymenochaetaceae</taxon>
        <taxon>Sanghuangporus</taxon>
    </lineage>
</organism>
<feature type="region of interest" description="Disordered" evidence="1">
    <location>
        <begin position="1"/>
        <end position="57"/>
    </location>
</feature>
<comment type="caution">
    <text evidence="3">The sequence shown here is derived from an EMBL/GenBank/DDBJ whole genome shotgun (WGS) entry which is preliminary data.</text>
</comment>
<evidence type="ECO:0000313" key="3">
    <source>
        <dbReference type="EMBL" id="OCB91938.1"/>
    </source>
</evidence>
<protein>
    <recommendedName>
        <fullName evidence="2">Fungal-type protein kinase domain-containing protein</fullName>
    </recommendedName>
</protein>
<gene>
    <name evidence="3" type="ORF">A7U60_g778</name>
</gene>
<dbReference type="Pfam" id="PF17667">
    <property type="entry name" value="Pkinase_fungal"/>
    <property type="match status" value="1"/>
</dbReference>
<dbReference type="InterPro" id="IPR040976">
    <property type="entry name" value="Pkinase_fungal"/>
</dbReference>
<keyword evidence="4" id="KW-1185">Reference proteome</keyword>
<dbReference type="EMBL" id="LNZH02000049">
    <property type="protein sequence ID" value="OCB91938.1"/>
    <property type="molecule type" value="Genomic_DNA"/>
</dbReference>
<name>A0A9Q5NBQ7_SANBA</name>
<dbReference type="PANTHER" id="PTHR38248:SF2">
    <property type="entry name" value="FUNK1 11"/>
    <property type="match status" value="1"/>
</dbReference>
<reference evidence="3" key="1">
    <citation type="submission" date="2016-06" db="EMBL/GenBank/DDBJ databases">
        <title>Draft Genome sequence of the fungus Inonotus baumii.</title>
        <authorList>
            <person name="Zhu H."/>
            <person name="Lin W."/>
        </authorList>
    </citation>
    <scope>NUCLEOTIDE SEQUENCE</scope>
    <source>
        <strain evidence="3">821</strain>
    </source>
</reference>
<feature type="region of interest" description="Disordered" evidence="1">
    <location>
        <begin position="735"/>
        <end position="817"/>
    </location>
</feature>
<feature type="compositionally biased region" description="Polar residues" evidence="1">
    <location>
        <begin position="29"/>
        <end position="48"/>
    </location>
</feature>
<evidence type="ECO:0000259" key="2">
    <source>
        <dbReference type="Pfam" id="PF17667"/>
    </source>
</evidence>
<feature type="compositionally biased region" description="Acidic residues" evidence="1">
    <location>
        <begin position="791"/>
        <end position="802"/>
    </location>
</feature>
<dbReference type="InterPro" id="IPR011009">
    <property type="entry name" value="Kinase-like_dom_sf"/>
</dbReference>
<dbReference type="SUPFAM" id="SSF56112">
    <property type="entry name" value="Protein kinase-like (PK-like)"/>
    <property type="match status" value="1"/>
</dbReference>
<dbReference type="PANTHER" id="PTHR38248">
    <property type="entry name" value="FUNK1 6"/>
    <property type="match status" value="1"/>
</dbReference>
<feature type="compositionally biased region" description="Pro residues" evidence="1">
    <location>
        <begin position="11"/>
        <end position="24"/>
    </location>
</feature>
<dbReference type="Proteomes" id="UP000757232">
    <property type="component" value="Unassembled WGS sequence"/>
</dbReference>
<accession>A0A9Q5NBQ7</accession>
<proteinExistence type="predicted"/>